<keyword evidence="4 8" id="KW-0819">tRNA processing</keyword>
<dbReference type="HAMAP" id="MF_01161">
    <property type="entry name" value="tRNA_Ile_lys_synt"/>
    <property type="match status" value="1"/>
</dbReference>
<dbReference type="InterPro" id="IPR012795">
    <property type="entry name" value="tRNA_Ile_lys_synt_N"/>
</dbReference>
<evidence type="ECO:0000313" key="10">
    <source>
        <dbReference type="EMBL" id="OZC35281.1"/>
    </source>
</evidence>
<dbReference type="InterPro" id="IPR015262">
    <property type="entry name" value="tRNA_Ile_lys_synt_subst-bd"/>
</dbReference>
<dbReference type="SUPFAM" id="SSF82829">
    <property type="entry name" value="MesJ substrate recognition domain-like"/>
    <property type="match status" value="1"/>
</dbReference>
<dbReference type="RefSeq" id="WP_094625617.1">
    <property type="nucleotide sequence ID" value="NZ_NEFY01000012.1"/>
</dbReference>
<dbReference type="InterPro" id="IPR011063">
    <property type="entry name" value="TilS/TtcA_N"/>
</dbReference>
<dbReference type="SUPFAM" id="SSF52402">
    <property type="entry name" value="Adenine nucleotide alpha hydrolases-like"/>
    <property type="match status" value="1"/>
</dbReference>
<dbReference type="Pfam" id="PF11734">
    <property type="entry name" value="TilS_C"/>
    <property type="match status" value="1"/>
</dbReference>
<evidence type="ECO:0000256" key="6">
    <source>
        <dbReference type="ARBA" id="ARBA00022840"/>
    </source>
</evidence>
<feature type="binding site" evidence="8">
    <location>
        <begin position="35"/>
        <end position="40"/>
    </location>
    <ligand>
        <name>ATP</name>
        <dbReference type="ChEBI" id="CHEBI:30616"/>
    </ligand>
</feature>
<keyword evidence="5 8" id="KW-0547">Nucleotide-binding</keyword>
<dbReference type="Pfam" id="PF09179">
    <property type="entry name" value="TilS"/>
    <property type="match status" value="1"/>
</dbReference>
<comment type="catalytic activity">
    <reaction evidence="7 8">
        <text>cytidine(34) in tRNA(Ile2) + L-lysine + ATP = lysidine(34) in tRNA(Ile2) + AMP + diphosphate + H(+)</text>
        <dbReference type="Rhea" id="RHEA:43744"/>
        <dbReference type="Rhea" id="RHEA-COMP:10625"/>
        <dbReference type="Rhea" id="RHEA-COMP:10670"/>
        <dbReference type="ChEBI" id="CHEBI:15378"/>
        <dbReference type="ChEBI" id="CHEBI:30616"/>
        <dbReference type="ChEBI" id="CHEBI:32551"/>
        <dbReference type="ChEBI" id="CHEBI:33019"/>
        <dbReference type="ChEBI" id="CHEBI:82748"/>
        <dbReference type="ChEBI" id="CHEBI:83665"/>
        <dbReference type="ChEBI" id="CHEBI:456215"/>
        <dbReference type="EC" id="6.3.4.19"/>
    </reaction>
</comment>
<feature type="domain" description="Lysidine-tRNA(Ile) synthetase C-terminal" evidence="9">
    <location>
        <begin position="364"/>
        <end position="441"/>
    </location>
</feature>
<dbReference type="InterPro" id="IPR014729">
    <property type="entry name" value="Rossmann-like_a/b/a_fold"/>
</dbReference>
<comment type="domain">
    <text evidence="8">The N-terminal region contains the highly conserved SGGXDS motif, predicted to be a P-loop motif involved in ATP binding.</text>
</comment>
<dbReference type="InterPro" id="IPR012796">
    <property type="entry name" value="Lysidine-tRNA-synth_C"/>
</dbReference>
<dbReference type="PANTHER" id="PTHR43033">
    <property type="entry name" value="TRNA(ILE)-LYSIDINE SYNTHASE-RELATED"/>
    <property type="match status" value="1"/>
</dbReference>
<dbReference type="CDD" id="cd01992">
    <property type="entry name" value="TilS_N"/>
    <property type="match status" value="1"/>
</dbReference>
<dbReference type="NCBIfam" id="TIGR02432">
    <property type="entry name" value="lysidine_TilS_N"/>
    <property type="match status" value="1"/>
</dbReference>
<dbReference type="GO" id="GO:0005737">
    <property type="term" value="C:cytoplasm"/>
    <property type="evidence" value="ECO:0007669"/>
    <property type="project" value="UniProtKB-SubCell"/>
</dbReference>
<evidence type="ECO:0000259" key="9">
    <source>
        <dbReference type="SMART" id="SM00977"/>
    </source>
</evidence>
<proteinExistence type="inferred from homology"/>
<dbReference type="GO" id="GO:0005524">
    <property type="term" value="F:ATP binding"/>
    <property type="evidence" value="ECO:0007669"/>
    <property type="project" value="UniProtKB-UniRule"/>
</dbReference>
<keyword evidence="2 8" id="KW-0963">Cytoplasm</keyword>
<dbReference type="SMART" id="SM00977">
    <property type="entry name" value="TilS_C"/>
    <property type="match status" value="1"/>
</dbReference>
<dbReference type="Proteomes" id="UP000216984">
    <property type="component" value="Unassembled WGS sequence"/>
</dbReference>
<evidence type="ECO:0000256" key="2">
    <source>
        <dbReference type="ARBA" id="ARBA00022490"/>
    </source>
</evidence>
<dbReference type="SUPFAM" id="SSF56037">
    <property type="entry name" value="PheT/TilS domain"/>
    <property type="match status" value="1"/>
</dbReference>
<reference evidence="11 13" key="2">
    <citation type="submission" date="2019-07" db="EMBL/GenBank/DDBJ databases">
        <title>The pathways for chlorine oxyanion respiration interact through the shared metabolite chlorate.</title>
        <authorList>
            <person name="Barnum T.P."/>
            <person name="Cheng Y."/>
            <person name="Hill K.A."/>
            <person name="Lucas L.N."/>
            <person name="Carlson H.K."/>
            <person name="Coates J.D."/>
        </authorList>
    </citation>
    <scope>NUCLEOTIDE SEQUENCE [LARGE SCALE GENOMIC DNA]</scope>
    <source>
        <strain evidence="11">UCB</strain>
    </source>
</reference>
<keyword evidence="3 8" id="KW-0436">Ligase</keyword>
<keyword evidence="6 8" id="KW-0067">ATP-binding</keyword>
<evidence type="ECO:0000313" key="13">
    <source>
        <dbReference type="Proteomes" id="UP000319142"/>
    </source>
</evidence>
<dbReference type="InterPro" id="IPR012094">
    <property type="entry name" value="tRNA_Ile_lys_synt"/>
</dbReference>
<dbReference type="Pfam" id="PF01171">
    <property type="entry name" value="ATP_bind_3"/>
    <property type="match status" value="1"/>
</dbReference>
<evidence type="ECO:0000256" key="3">
    <source>
        <dbReference type="ARBA" id="ARBA00022598"/>
    </source>
</evidence>
<evidence type="ECO:0000256" key="5">
    <source>
        <dbReference type="ARBA" id="ARBA00022741"/>
    </source>
</evidence>
<dbReference type="Proteomes" id="UP000319142">
    <property type="component" value="Unassembled WGS sequence"/>
</dbReference>
<dbReference type="PANTHER" id="PTHR43033:SF1">
    <property type="entry name" value="TRNA(ILE)-LYSIDINE SYNTHASE-RELATED"/>
    <property type="match status" value="1"/>
</dbReference>
<evidence type="ECO:0000313" key="11">
    <source>
        <dbReference type="EMBL" id="TVT33267.1"/>
    </source>
</evidence>
<comment type="caution">
    <text evidence="11">The sequence shown here is derived from an EMBL/GenBank/DDBJ whole genome shotgun (WGS) entry which is preliminary data.</text>
</comment>
<dbReference type="NCBIfam" id="TIGR02433">
    <property type="entry name" value="lysidine_TilS_C"/>
    <property type="match status" value="1"/>
</dbReference>
<evidence type="ECO:0000313" key="12">
    <source>
        <dbReference type="Proteomes" id="UP000216984"/>
    </source>
</evidence>
<evidence type="ECO:0000256" key="4">
    <source>
        <dbReference type="ARBA" id="ARBA00022694"/>
    </source>
</evidence>
<evidence type="ECO:0000256" key="1">
    <source>
        <dbReference type="ARBA" id="ARBA00004496"/>
    </source>
</evidence>
<reference evidence="10 12" key="1">
    <citation type="submission" date="2017-06" db="EMBL/GenBank/DDBJ databases">
        <title>Draft genome sequence of the halophilic bacterium Marinobacter vinifirmus FB1.</title>
        <authorList>
            <person name="Stepanov V.G."/>
            <person name="Roberts D.J."/>
            <person name="Fox G.E."/>
        </authorList>
    </citation>
    <scope>NUCLEOTIDE SEQUENCE [LARGE SCALE GENOMIC DNA]</scope>
    <source>
        <strain evidence="10 12">FB1</strain>
    </source>
</reference>
<name>A0A259VY33_9GAMM</name>
<dbReference type="Gene3D" id="3.40.50.620">
    <property type="entry name" value="HUPs"/>
    <property type="match status" value="1"/>
</dbReference>
<dbReference type="AlphaFoldDB" id="A0A259VY33"/>
<dbReference type="Gene3D" id="1.20.59.20">
    <property type="match status" value="1"/>
</dbReference>
<comment type="subcellular location">
    <subcellularLocation>
        <location evidence="1 8">Cytoplasm</location>
    </subcellularLocation>
</comment>
<dbReference type="EMBL" id="NEFY01000012">
    <property type="protein sequence ID" value="OZC35281.1"/>
    <property type="molecule type" value="Genomic_DNA"/>
</dbReference>
<comment type="similarity">
    <text evidence="8">Belongs to the tRNA(Ile)-lysidine synthase family.</text>
</comment>
<gene>
    <name evidence="8 11" type="primary">tilS</name>
    <name evidence="10" type="ORF">B9Q17_05060</name>
    <name evidence="11" type="ORF">FHK81_09455</name>
</gene>
<evidence type="ECO:0000256" key="7">
    <source>
        <dbReference type="ARBA" id="ARBA00048539"/>
    </source>
</evidence>
<comment type="function">
    <text evidence="8">Ligates lysine onto the cytidine present at position 34 of the AUA codon-specific tRNA(Ile) that contains the anticodon CAU, in an ATP-dependent manner. Cytidine is converted to lysidine, thus changing the amino acid specificity of the tRNA from methionine to isoleucine.</text>
</comment>
<dbReference type="EC" id="6.3.4.19" evidence="8"/>
<accession>A0A259VY33</accession>
<evidence type="ECO:0000256" key="8">
    <source>
        <dbReference type="HAMAP-Rule" id="MF_01161"/>
    </source>
</evidence>
<sequence>MKAGGNTARASGWPGDLLGPVSQLPEYSRLWVAFSGGLDSTLLLQAASACHPSVTALHINHQLQPNHQQTEQFCRDVCEQLGVELSVARVDVPVGARGAGGLEDAARTARYEVFHNTLNPGDMLLMAHHADDQAETVLFRLLRGSGVSGLAGMPKTRPLGKGTLYRPWLGVSRDRLEQVATKLGVPWVEDPSNQSRQFDRNYLRHSVLPGLKDRWPGLLKRVAHSARSCAESDQLNQRLAELQWQICSDSGRLAIEPFSALSAPERRNLVRWWIQREGFPPPALAGWDQVLAELLEAGEDREPELRGDGFSLRRYRGHIYLVPDNPPAPEPVALTPGSPVRWPGWLLSLESVAPAEQQTTPPPIRVSTRQGGERVRLARGKPSRALKNWLQEQFVPPWERSVLPLVWRQTSEGEELIGIGDLWCSEQYSGGAPATGWRLIVERDCD</sequence>
<keyword evidence="12" id="KW-1185">Reference proteome</keyword>
<dbReference type="GO" id="GO:0006400">
    <property type="term" value="P:tRNA modification"/>
    <property type="evidence" value="ECO:0007669"/>
    <property type="project" value="UniProtKB-UniRule"/>
</dbReference>
<dbReference type="EMBL" id="VMRX01000024">
    <property type="protein sequence ID" value="TVT33267.1"/>
    <property type="molecule type" value="Genomic_DNA"/>
</dbReference>
<organism evidence="11 13">
    <name type="scientific">Marinobacter vinifirmus</name>
    <dbReference type="NCBI Taxonomy" id="355591"/>
    <lineage>
        <taxon>Bacteria</taxon>
        <taxon>Pseudomonadati</taxon>
        <taxon>Pseudomonadota</taxon>
        <taxon>Gammaproteobacteria</taxon>
        <taxon>Pseudomonadales</taxon>
        <taxon>Marinobacteraceae</taxon>
        <taxon>Marinobacter</taxon>
    </lineage>
</organism>
<dbReference type="GO" id="GO:0032267">
    <property type="term" value="F:tRNA(Ile)-lysidine synthase activity"/>
    <property type="evidence" value="ECO:0007669"/>
    <property type="project" value="UniProtKB-EC"/>
</dbReference>
<protein>
    <recommendedName>
        <fullName evidence="8">tRNA(Ile)-lysidine synthase</fullName>
        <ecNumber evidence="8">6.3.4.19</ecNumber>
    </recommendedName>
    <alternativeName>
        <fullName evidence="8">tRNA(Ile)-2-lysyl-cytidine synthase</fullName>
    </alternativeName>
    <alternativeName>
        <fullName evidence="8">tRNA(Ile)-lysidine synthetase</fullName>
    </alternativeName>
</protein>